<dbReference type="EMBL" id="WDEH01000002">
    <property type="protein sequence ID" value="KAB6143010.1"/>
    <property type="molecule type" value="Genomic_DNA"/>
</dbReference>
<protein>
    <submittedName>
        <fullName evidence="6">Uncharacterized protein</fullName>
    </submittedName>
</protein>
<dbReference type="Pfam" id="PF22518">
    <property type="entry name" value="DUF6997"/>
    <property type="match status" value="1"/>
</dbReference>
<reference evidence="7 8" key="1">
    <citation type="submission" date="2016-10" db="EMBL/GenBank/DDBJ databases">
        <authorList>
            <person name="de Groot N.N."/>
        </authorList>
    </citation>
    <scope>NUCLEOTIDE SEQUENCE [LARGE SCALE GENOMIC DNA]</scope>
    <source>
        <strain evidence="7 8">NLAE-zl-C202</strain>
    </source>
</reference>
<dbReference type="Proteomes" id="UP000487596">
    <property type="component" value="Unassembled WGS sequence"/>
</dbReference>
<proteinExistence type="predicted"/>
<dbReference type="AlphaFoldDB" id="A0A174EKZ9"/>
<dbReference type="Proteomes" id="UP000183766">
    <property type="component" value="Unassembled WGS sequence"/>
</dbReference>
<feature type="domain" description="DUF7226" evidence="3">
    <location>
        <begin position="295"/>
        <end position="434"/>
    </location>
</feature>
<gene>
    <name evidence="6" type="ORF">DW075_03440</name>
    <name evidence="4" type="ORF">GA424_01885</name>
    <name evidence="5" type="ORF">GAZ26_04865</name>
    <name evidence="7" type="ORF">SAMN05216250_12547</name>
</gene>
<dbReference type="RefSeq" id="WP_004298814.1">
    <property type="nucleotide sequence ID" value="NZ_CABKPA010000036.1"/>
</dbReference>
<dbReference type="Proteomes" id="UP000285503">
    <property type="component" value="Unassembled WGS sequence"/>
</dbReference>
<dbReference type="InterPro" id="IPR054266">
    <property type="entry name" value="DUF6997"/>
</dbReference>
<evidence type="ECO:0000313" key="10">
    <source>
        <dbReference type="Proteomes" id="UP000471447"/>
    </source>
</evidence>
<evidence type="ECO:0000313" key="8">
    <source>
        <dbReference type="Proteomes" id="UP000183766"/>
    </source>
</evidence>
<evidence type="ECO:0000313" key="6">
    <source>
        <dbReference type="EMBL" id="RHK29178.1"/>
    </source>
</evidence>
<dbReference type="EMBL" id="QRNE01000009">
    <property type="protein sequence ID" value="RHK29178.1"/>
    <property type="molecule type" value="Genomic_DNA"/>
</dbReference>
<evidence type="ECO:0000313" key="5">
    <source>
        <dbReference type="EMBL" id="KAB6426647.1"/>
    </source>
</evidence>
<dbReference type="EMBL" id="FOUM01000025">
    <property type="protein sequence ID" value="SFN22568.1"/>
    <property type="molecule type" value="Genomic_DNA"/>
</dbReference>
<reference evidence="10 11" key="3">
    <citation type="journal article" date="2019" name="Nat. Med.">
        <title>A library of human gut bacterial isolates paired with longitudinal multiomics data enables mechanistic microbiome research.</title>
        <authorList>
            <person name="Poyet M."/>
            <person name="Groussin M."/>
            <person name="Gibbons S.M."/>
            <person name="Avila-Pacheco J."/>
            <person name="Jiang X."/>
            <person name="Kearney S.M."/>
            <person name="Perrotta A.R."/>
            <person name="Berdy B."/>
            <person name="Zhao S."/>
            <person name="Lieberman T.D."/>
            <person name="Swanson P.K."/>
            <person name="Smith M."/>
            <person name="Roesemann S."/>
            <person name="Alexander J.E."/>
            <person name="Rich S.A."/>
            <person name="Livny J."/>
            <person name="Vlamakis H."/>
            <person name="Clish C."/>
            <person name="Bullock K."/>
            <person name="Deik A."/>
            <person name="Scott J."/>
            <person name="Pierce K.A."/>
            <person name="Xavier R.J."/>
            <person name="Alm E.J."/>
        </authorList>
    </citation>
    <scope>NUCLEOTIDE SEQUENCE [LARGE SCALE GENOMIC DNA]</scope>
    <source>
        <strain evidence="4 11">BIOML-A62</strain>
        <strain evidence="5 10">BIOML-A7</strain>
    </source>
</reference>
<evidence type="ECO:0000259" key="2">
    <source>
        <dbReference type="Pfam" id="PF22518"/>
    </source>
</evidence>
<evidence type="ECO:0000313" key="11">
    <source>
        <dbReference type="Proteomes" id="UP000487596"/>
    </source>
</evidence>
<evidence type="ECO:0000259" key="3">
    <source>
        <dbReference type="Pfam" id="PF23871"/>
    </source>
</evidence>
<dbReference type="Pfam" id="PF22515">
    <property type="entry name" value="DUF6996"/>
    <property type="match status" value="1"/>
</dbReference>
<feature type="domain" description="DUF6997" evidence="2">
    <location>
        <begin position="79"/>
        <end position="258"/>
    </location>
</feature>
<dbReference type="GeneID" id="29453692"/>
<dbReference type="EMBL" id="WDCG01000003">
    <property type="protein sequence ID" value="KAB6426647.1"/>
    <property type="molecule type" value="Genomic_DNA"/>
</dbReference>
<sequence length="437" mass="50678">MNNASKIDTNWTKIFNKYPILQTIKDEGKYIITAQQIKEFWEPRLMTKHDHSVNRPQIFIDNSLSILPITRGSYIIGAMDLYHDFALSDREKVFDSTDSMPVSSPAFIESIDFNNITSEATAINSIYVSDILRDFLNEPTLLPTVNGRMGAGSFSFSVNCLSGEDTSLLVDVSNSQIEIDGGYEGTNSLCLIEAKSSLSTDFLVRQLYYPFRLWTNKITKPIRPVFLLYSNGTYYLFEYAFEEIGNYNSLKRVQYKKYRIENDVITLQDILEIPKRIPVVKEPQIQFPQADSLERIINLCEIMNSDNKAFNKYGIAKIYSFDERQSDYYANAGVYLGLIQRYKKGSIYNYKLSNLGKQIFKLPLRSRHLRVAELILSHSPFRQTLKSYIDNANIPSKEEVIDIMRHCELYRMSENLYYRRSSTVISWINWVLNLRTE</sequence>
<evidence type="ECO:0000313" key="7">
    <source>
        <dbReference type="EMBL" id="SFN22568.1"/>
    </source>
</evidence>
<accession>A0A174EKZ9</accession>
<evidence type="ECO:0000313" key="4">
    <source>
        <dbReference type="EMBL" id="KAB6143010.1"/>
    </source>
</evidence>
<dbReference type="InterPro" id="IPR054265">
    <property type="entry name" value="DUF6996"/>
</dbReference>
<dbReference type="Proteomes" id="UP000471447">
    <property type="component" value="Unassembled WGS sequence"/>
</dbReference>
<feature type="domain" description="DUF6996" evidence="1">
    <location>
        <begin position="8"/>
        <end position="76"/>
    </location>
</feature>
<name>A0A174EKZ9_9BACE</name>
<dbReference type="Pfam" id="PF23871">
    <property type="entry name" value="DUF7226"/>
    <property type="match status" value="1"/>
</dbReference>
<organism evidence="6 9">
    <name type="scientific">Bacteroides xylanisolvens</name>
    <dbReference type="NCBI Taxonomy" id="371601"/>
    <lineage>
        <taxon>Bacteria</taxon>
        <taxon>Pseudomonadati</taxon>
        <taxon>Bacteroidota</taxon>
        <taxon>Bacteroidia</taxon>
        <taxon>Bacteroidales</taxon>
        <taxon>Bacteroidaceae</taxon>
        <taxon>Bacteroides</taxon>
    </lineage>
</organism>
<dbReference type="InterPro" id="IPR055650">
    <property type="entry name" value="DUF7226"/>
</dbReference>
<reference evidence="6 9" key="2">
    <citation type="submission" date="2018-08" db="EMBL/GenBank/DDBJ databases">
        <title>A genome reference for cultivated species of the human gut microbiota.</title>
        <authorList>
            <person name="Zou Y."/>
            <person name="Xue W."/>
            <person name="Luo G."/>
        </authorList>
    </citation>
    <scope>NUCLEOTIDE SEQUENCE [LARGE SCALE GENOMIC DNA]</scope>
    <source>
        <strain evidence="6 9">AF46-11NS</strain>
    </source>
</reference>
<evidence type="ECO:0000313" key="9">
    <source>
        <dbReference type="Proteomes" id="UP000285503"/>
    </source>
</evidence>
<evidence type="ECO:0000259" key="1">
    <source>
        <dbReference type="Pfam" id="PF22515"/>
    </source>
</evidence>